<evidence type="ECO:0000313" key="3">
    <source>
        <dbReference type="EMBL" id="KAL3726942.1"/>
    </source>
</evidence>
<proteinExistence type="predicted"/>
<dbReference type="PANTHER" id="PTHR35492">
    <property type="entry name" value="TRANSDUCIN/WD40 REPEAT-LIKE SUPERFAMILY PROTEIN"/>
    <property type="match status" value="1"/>
</dbReference>
<dbReference type="InterPro" id="IPR036322">
    <property type="entry name" value="WD40_repeat_dom_sf"/>
</dbReference>
<protein>
    <recommendedName>
        <fullName evidence="2">At4g14310 8-bladed propeller domain-containing protein</fullName>
    </recommendedName>
</protein>
<feature type="domain" description="At4g14310 8-bladed propeller" evidence="2">
    <location>
        <begin position="648"/>
        <end position="929"/>
    </location>
</feature>
<dbReference type="InterPro" id="IPR015943">
    <property type="entry name" value="WD40/YVTN_repeat-like_dom_sf"/>
</dbReference>
<sequence>MSAPSARRIKDRGGAGAGAKVAAPRPGKPLTPLSNAKSVPGKENSGAKPIAQKPALRAVPRISSDGGRWSSVVPRGRSPSPFGGRAGSDGKKDRVLPRVSLEGREAEKKERRGIREVGVKSRDESGGGGSGGGSRILRDLKDKVKKGGSCEQSSVGKVGVKGRNVHRVNGEECVDSESLVKSSKVDTRLESKGRVEEVRAEEVSVDLSAHPLHELLVDKKSEEGASANLASSSAVAGEMTGNASAKCLSSSGVEKGMSSEAVKGQVGKKHPSRLHEKLAFLEGKVKRIASDIKRTKEILDLNNPDESKVVLSDIQEKISGIEKAIGHAIGDSDGKMAAVKNTANAVLDSDKSVGETQVEKRSSSKCSVKVLNSEELEARLFPHHKLLINRTSVRASIASTQSLSKAGVHEMNISEANSMSKVEDDNAIALEFLASLDEEQSKITIKDQTSGVEICEVQEMDGVATSAVQDKFVDGKAKPEIMLTTDEKLDEFDDQENIQRLIIGEENEDSHAYQLHEISSKTSTGGWFVSEGEAVLLAHDDGSCSYYDIANSEEKAVYKPSMVISNNIWRDCWIIRAPGADGCSGRYVVAASAGNTMDAGFCSWDFYTKDVQVCHIEEGGAVTSSRTVLGPLPSNTLYRRSALSSIMVPENQLWWYKPCGPLIISTATCQKGVRVYDIRDGEQVMKWEVQKPVLAMDHSSPLQWRNRGKVVIAEAEAISLWDVNSLNAQPLLSVPSTGRKISALHINNTDAEIGGGVRQRVSSSEAEGNDGIFCSGDSINIMDFRHPSGVGLKIQKLGISVQSVFSRGDSIFLGCTSLKSVGKKLSCTQVQQFSFRKQGLFSTYALPESNLHSDTAAITQVWGNSNLVMGVSGQGLFVFDAVKDDGLHSLGCGSTQNVREVIGPDDLYSPSFDHLSSRALLISRDRPALWRHLS</sequence>
<dbReference type="EMBL" id="JBJKBG010000008">
    <property type="protein sequence ID" value="KAL3726942.1"/>
    <property type="molecule type" value="Genomic_DNA"/>
</dbReference>
<name>A0ABD3JJW6_EUCGL</name>
<dbReference type="SUPFAM" id="SSF50978">
    <property type="entry name" value="WD40 repeat-like"/>
    <property type="match status" value="1"/>
</dbReference>
<dbReference type="Proteomes" id="UP001634007">
    <property type="component" value="Unassembled WGS sequence"/>
</dbReference>
<dbReference type="InterPro" id="IPR057442">
    <property type="entry name" value="Beta-prop_At4g14310"/>
</dbReference>
<reference evidence="3 4" key="1">
    <citation type="submission" date="2024-11" db="EMBL/GenBank/DDBJ databases">
        <title>Chromosome-level genome assembly of Eucalyptus globulus Labill. provides insights into its genome evolution.</title>
        <authorList>
            <person name="Li X."/>
        </authorList>
    </citation>
    <scope>NUCLEOTIDE SEQUENCE [LARGE SCALE GENOMIC DNA]</scope>
    <source>
        <strain evidence="3">CL2024</strain>
        <tissue evidence="3">Fresh tender leaves</tissue>
    </source>
</reference>
<organism evidence="3 4">
    <name type="scientific">Eucalyptus globulus</name>
    <name type="common">Tasmanian blue gum</name>
    <dbReference type="NCBI Taxonomy" id="34317"/>
    <lineage>
        <taxon>Eukaryota</taxon>
        <taxon>Viridiplantae</taxon>
        <taxon>Streptophyta</taxon>
        <taxon>Embryophyta</taxon>
        <taxon>Tracheophyta</taxon>
        <taxon>Spermatophyta</taxon>
        <taxon>Magnoliopsida</taxon>
        <taxon>eudicotyledons</taxon>
        <taxon>Gunneridae</taxon>
        <taxon>Pentapetalae</taxon>
        <taxon>rosids</taxon>
        <taxon>malvids</taxon>
        <taxon>Myrtales</taxon>
        <taxon>Myrtaceae</taxon>
        <taxon>Myrtoideae</taxon>
        <taxon>Eucalypteae</taxon>
        <taxon>Eucalyptus</taxon>
    </lineage>
</organism>
<gene>
    <name evidence="3" type="ORF">ACJRO7_031790</name>
</gene>
<dbReference type="AlphaFoldDB" id="A0ABD3JJW6"/>
<keyword evidence="4" id="KW-1185">Reference proteome</keyword>
<evidence type="ECO:0000313" key="4">
    <source>
        <dbReference type="Proteomes" id="UP001634007"/>
    </source>
</evidence>
<evidence type="ECO:0000256" key="1">
    <source>
        <dbReference type="SAM" id="MobiDB-lite"/>
    </source>
</evidence>
<dbReference type="InterPro" id="IPR045289">
    <property type="entry name" value="At4g14310-like"/>
</dbReference>
<feature type="region of interest" description="Disordered" evidence="1">
    <location>
        <begin position="1"/>
        <end position="137"/>
    </location>
</feature>
<dbReference type="Gene3D" id="2.130.10.10">
    <property type="entry name" value="YVTN repeat-like/Quinoprotein amine dehydrogenase"/>
    <property type="match status" value="1"/>
</dbReference>
<feature type="compositionally biased region" description="Low complexity" evidence="1">
    <location>
        <begin position="66"/>
        <end position="81"/>
    </location>
</feature>
<evidence type="ECO:0000259" key="2">
    <source>
        <dbReference type="Pfam" id="PF25465"/>
    </source>
</evidence>
<feature type="compositionally biased region" description="Basic and acidic residues" evidence="1">
    <location>
        <begin position="88"/>
        <end position="125"/>
    </location>
</feature>
<dbReference type="Pfam" id="PF25465">
    <property type="entry name" value="Beta-prop_At4g14310"/>
    <property type="match status" value="1"/>
</dbReference>
<comment type="caution">
    <text evidence="3">The sequence shown here is derived from an EMBL/GenBank/DDBJ whole genome shotgun (WGS) entry which is preliminary data.</text>
</comment>
<dbReference type="PANTHER" id="PTHR35492:SF1">
    <property type="entry name" value="TRANSDUCIN_WD40 REPEAT-LIKE SUPERFAMILY PROTEIN"/>
    <property type="match status" value="1"/>
</dbReference>
<accession>A0ABD3JJW6</accession>